<dbReference type="InterPro" id="IPR052337">
    <property type="entry name" value="SAT4-like"/>
</dbReference>
<evidence type="ECO:0000259" key="8">
    <source>
        <dbReference type="Pfam" id="PF20684"/>
    </source>
</evidence>
<evidence type="ECO:0000256" key="4">
    <source>
        <dbReference type="ARBA" id="ARBA00023136"/>
    </source>
</evidence>
<comment type="caution">
    <text evidence="9">The sequence shown here is derived from an EMBL/GenBank/DDBJ whole genome shotgun (WGS) entry which is preliminary data.</text>
</comment>
<dbReference type="Proteomes" id="UP000799764">
    <property type="component" value="Unassembled WGS sequence"/>
</dbReference>
<feature type="transmembrane region" description="Helical" evidence="7">
    <location>
        <begin position="324"/>
        <end position="350"/>
    </location>
</feature>
<evidence type="ECO:0000256" key="3">
    <source>
        <dbReference type="ARBA" id="ARBA00022989"/>
    </source>
</evidence>
<evidence type="ECO:0000256" key="7">
    <source>
        <dbReference type="SAM" id="Phobius"/>
    </source>
</evidence>
<evidence type="ECO:0000313" key="10">
    <source>
        <dbReference type="Proteomes" id="UP000799764"/>
    </source>
</evidence>
<accession>A0A9P4PZ34</accession>
<protein>
    <recommendedName>
        <fullName evidence="8">Rhodopsin domain-containing protein</fullName>
    </recommendedName>
</protein>
<keyword evidence="2 7" id="KW-0812">Transmembrane</keyword>
<dbReference type="PANTHER" id="PTHR33048">
    <property type="entry name" value="PTH11-LIKE INTEGRAL MEMBRANE PROTEIN (AFU_ORTHOLOGUE AFUA_5G11245)"/>
    <property type="match status" value="1"/>
</dbReference>
<feature type="compositionally biased region" description="Polar residues" evidence="6">
    <location>
        <begin position="389"/>
        <end position="398"/>
    </location>
</feature>
<dbReference type="InterPro" id="IPR049326">
    <property type="entry name" value="Rhodopsin_dom_fungi"/>
</dbReference>
<evidence type="ECO:0000313" key="9">
    <source>
        <dbReference type="EMBL" id="KAF2451514.1"/>
    </source>
</evidence>
<feature type="transmembrane region" description="Helical" evidence="7">
    <location>
        <begin position="285"/>
        <end position="304"/>
    </location>
</feature>
<dbReference type="EMBL" id="MU001492">
    <property type="protein sequence ID" value="KAF2451514.1"/>
    <property type="molecule type" value="Genomic_DNA"/>
</dbReference>
<organism evidence="9 10">
    <name type="scientific">Karstenula rhodostoma CBS 690.94</name>
    <dbReference type="NCBI Taxonomy" id="1392251"/>
    <lineage>
        <taxon>Eukaryota</taxon>
        <taxon>Fungi</taxon>
        <taxon>Dikarya</taxon>
        <taxon>Ascomycota</taxon>
        <taxon>Pezizomycotina</taxon>
        <taxon>Dothideomycetes</taxon>
        <taxon>Pleosporomycetidae</taxon>
        <taxon>Pleosporales</taxon>
        <taxon>Massarineae</taxon>
        <taxon>Didymosphaeriaceae</taxon>
        <taxon>Karstenula</taxon>
    </lineage>
</organism>
<feature type="transmembrane region" description="Helical" evidence="7">
    <location>
        <begin position="85"/>
        <end position="107"/>
    </location>
</feature>
<name>A0A9P4PZ34_9PLEO</name>
<feature type="transmembrane region" description="Helical" evidence="7">
    <location>
        <begin position="198"/>
        <end position="218"/>
    </location>
</feature>
<feature type="transmembrane region" description="Helical" evidence="7">
    <location>
        <begin position="249"/>
        <end position="273"/>
    </location>
</feature>
<dbReference type="OrthoDB" id="61113at2759"/>
<evidence type="ECO:0000256" key="5">
    <source>
        <dbReference type="ARBA" id="ARBA00038359"/>
    </source>
</evidence>
<sequence length="442" mass="50512">MPNRVLLRSPRRKRAFPKFVLRFLKRGLVLECVLVVSAVLSRVKAVSAASLLLSSFCPTMDSFAAIFENPPDPSDPVPIYNKPSIIYGATLPFHILAWFAVALRVYTRLRIVRAPGWDDSLIIISVLFNLVSLITFYGGFHHGLGKHLYYIDPNELVTLSKFLYVQNAAYYTCAGFIKLSLLCQYLRLFQKGIVRQICIVLLVLTGLWTFFWLFQGWFPCFPVSGSWDRGQIPPAKCWGLRSDNIQNSLATFVAFAATNMVLDTTIFFMPMTLYFKPTTTGPRQVLALLMLFMLGSVVLLMSVLRLWATIRHNRNDVNSLDFTWWYPLTMILASLEIDFAIICASIPIFWPLIVNALPQIFVTKEVRVTHHQRLPDNTNTDYEMERTYSVKSSGGDSQENLRDLHEHPKTDYSDPFVVDHVTGQLENNAQVVSEKLQKRRQK</sequence>
<keyword evidence="4 7" id="KW-0472">Membrane</keyword>
<feature type="transmembrane region" description="Helical" evidence="7">
    <location>
        <begin position="119"/>
        <end position="140"/>
    </location>
</feature>
<dbReference type="PANTHER" id="PTHR33048:SF47">
    <property type="entry name" value="INTEGRAL MEMBRANE PROTEIN-RELATED"/>
    <property type="match status" value="1"/>
</dbReference>
<reference evidence="9" key="1">
    <citation type="journal article" date="2020" name="Stud. Mycol.">
        <title>101 Dothideomycetes genomes: a test case for predicting lifestyles and emergence of pathogens.</title>
        <authorList>
            <person name="Haridas S."/>
            <person name="Albert R."/>
            <person name="Binder M."/>
            <person name="Bloem J."/>
            <person name="Labutti K."/>
            <person name="Salamov A."/>
            <person name="Andreopoulos B."/>
            <person name="Baker S."/>
            <person name="Barry K."/>
            <person name="Bills G."/>
            <person name="Bluhm B."/>
            <person name="Cannon C."/>
            <person name="Castanera R."/>
            <person name="Culley D."/>
            <person name="Daum C."/>
            <person name="Ezra D."/>
            <person name="Gonzalez J."/>
            <person name="Henrissat B."/>
            <person name="Kuo A."/>
            <person name="Liang C."/>
            <person name="Lipzen A."/>
            <person name="Lutzoni F."/>
            <person name="Magnuson J."/>
            <person name="Mondo S."/>
            <person name="Nolan M."/>
            <person name="Ohm R."/>
            <person name="Pangilinan J."/>
            <person name="Park H.-J."/>
            <person name="Ramirez L."/>
            <person name="Alfaro M."/>
            <person name="Sun H."/>
            <person name="Tritt A."/>
            <person name="Yoshinaga Y."/>
            <person name="Zwiers L.-H."/>
            <person name="Turgeon B."/>
            <person name="Goodwin S."/>
            <person name="Spatafora J."/>
            <person name="Crous P."/>
            <person name="Grigoriev I."/>
        </authorList>
    </citation>
    <scope>NUCLEOTIDE SEQUENCE</scope>
    <source>
        <strain evidence="9">CBS 690.94</strain>
    </source>
</reference>
<feature type="transmembrane region" description="Helical" evidence="7">
    <location>
        <begin position="168"/>
        <end position="186"/>
    </location>
</feature>
<gene>
    <name evidence="9" type="ORF">P171DRAFT_426024</name>
</gene>
<dbReference type="GO" id="GO:0016020">
    <property type="term" value="C:membrane"/>
    <property type="evidence" value="ECO:0007669"/>
    <property type="project" value="UniProtKB-SubCell"/>
</dbReference>
<comment type="similarity">
    <text evidence="5">Belongs to the SAT4 family.</text>
</comment>
<comment type="subcellular location">
    <subcellularLocation>
        <location evidence="1">Membrane</location>
        <topology evidence="1">Multi-pass membrane protein</topology>
    </subcellularLocation>
</comment>
<evidence type="ECO:0000256" key="6">
    <source>
        <dbReference type="SAM" id="MobiDB-lite"/>
    </source>
</evidence>
<proteinExistence type="inferred from homology"/>
<keyword evidence="3 7" id="KW-1133">Transmembrane helix</keyword>
<feature type="region of interest" description="Disordered" evidence="6">
    <location>
        <begin position="377"/>
        <end position="406"/>
    </location>
</feature>
<keyword evidence="10" id="KW-1185">Reference proteome</keyword>
<evidence type="ECO:0000256" key="2">
    <source>
        <dbReference type="ARBA" id="ARBA00022692"/>
    </source>
</evidence>
<feature type="domain" description="Rhodopsin" evidence="8">
    <location>
        <begin position="103"/>
        <end position="354"/>
    </location>
</feature>
<dbReference type="AlphaFoldDB" id="A0A9P4PZ34"/>
<dbReference type="Pfam" id="PF20684">
    <property type="entry name" value="Fung_rhodopsin"/>
    <property type="match status" value="1"/>
</dbReference>
<evidence type="ECO:0000256" key="1">
    <source>
        <dbReference type="ARBA" id="ARBA00004141"/>
    </source>
</evidence>